<dbReference type="AlphaFoldDB" id="A0A0M9VLH1"/>
<evidence type="ECO:0008006" key="3">
    <source>
        <dbReference type="Google" id="ProtNLM"/>
    </source>
</evidence>
<dbReference type="GO" id="GO:0003989">
    <property type="term" value="F:acetyl-CoA carboxylase activity"/>
    <property type="evidence" value="ECO:0007669"/>
    <property type="project" value="InterPro"/>
</dbReference>
<reference evidence="1" key="1">
    <citation type="submission" date="2015-04" db="EMBL/GenBank/DDBJ databases">
        <title>Complete genome sequence of Microbacterium chocolatum SIT 101, a bacterium enantioselectively hydrolyzing mesomeric diesters.</title>
        <authorList>
            <person name="Li X."/>
            <person name="Xu Y."/>
        </authorList>
    </citation>
    <scope>NUCLEOTIDE SEQUENCE [LARGE SCALE GENOMIC DNA]</scope>
    <source>
        <strain evidence="1">SIT 101</strain>
    </source>
</reference>
<dbReference type="Pfam" id="PF13822">
    <property type="entry name" value="ACC_epsilon"/>
    <property type="match status" value="1"/>
</dbReference>
<name>A0A0M9VLH1_9MICO</name>
<protein>
    <recommendedName>
        <fullName evidence="3">Acyl-CoA carboxylase epsilon subunit-like protein</fullName>
    </recommendedName>
</protein>
<organism evidence="1 2">
    <name type="scientific">Microbacterium aurantiacum</name>
    <dbReference type="NCBI Taxonomy" id="162393"/>
    <lineage>
        <taxon>Bacteria</taxon>
        <taxon>Bacillati</taxon>
        <taxon>Actinomycetota</taxon>
        <taxon>Actinomycetes</taxon>
        <taxon>Micrococcales</taxon>
        <taxon>Microbacteriaceae</taxon>
        <taxon>Microbacterium</taxon>
    </lineage>
</organism>
<comment type="caution">
    <text evidence="1">The sequence shown here is derived from an EMBL/GenBank/DDBJ whole genome shotgun (WGS) entry which is preliminary data.</text>
</comment>
<dbReference type="PATRIC" id="fig|84292.3.peg.1596"/>
<evidence type="ECO:0000313" key="1">
    <source>
        <dbReference type="EMBL" id="KOS11149.1"/>
    </source>
</evidence>
<dbReference type="InterPro" id="IPR032716">
    <property type="entry name" value="ACC_epsilon"/>
</dbReference>
<accession>A0A0M9VLH1</accession>
<sequence length="69" mass="7512">MTGDIPREDITIDVRRGNPTEEELAALIAVVSEAYATEAATAVVEEEPCRSAWAVSQRGLRTSLPRVGW</sequence>
<evidence type="ECO:0000313" key="2">
    <source>
        <dbReference type="Proteomes" id="UP000037737"/>
    </source>
</evidence>
<proteinExistence type="predicted"/>
<dbReference type="Proteomes" id="UP000037737">
    <property type="component" value="Unassembled WGS sequence"/>
</dbReference>
<keyword evidence="2" id="KW-1185">Reference proteome</keyword>
<gene>
    <name evidence="1" type="ORF">XI38_07825</name>
</gene>
<dbReference type="EMBL" id="LAVO01000006">
    <property type="protein sequence ID" value="KOS11149.1"/>
    <property type="molecule type" value="Genomic_DNA"/>
</dbReference>
<dbReference type="GO" id="GO:0004658">
    <property type="term" value="F:propionyl-CoA carboxylase activity"/>
    <property type="evidence" value="ECO:0007669"/>
    <property type="project" value="InterPro"/>
</dbReference>